<evidence type="ECO:0000313" key="2">
    <source>
        <dbReference type="Proteomes" id="UP001377972"/>
    </source>
</evidence>
<comment type="caution">
    <text evidence="1">The sequence shown here is derived from an EMBL/GenBank/DDBJ whole genome shotgun (WGS) entry which is preliminary data.</text>
</comment>
<keyword evidence="2" id="KW-1185">Reference proteome</keyword>
<gene>
    <name evidence="1" type="ORF">PQI24_12395</name>
</gene>
<protein>
    <submittedName>
        <fullName evidence="1">Uncharacterized protein</fullName>
    </submittedName>
</protein>
<accession>A0ABU8SUZ2</accession>
<dbReference type="EMBL" id="JAQPZS010000011">
    <property type="protein sequence ID" value="MEJ6496840.1"/>
    <property type="molecule type" value="Genomic_DNA"/>
</dbReference>
<dbReference type="RefSeq" id="WP_339981049.1">
    <property type="nucleotide sequence ID" value="NZ_JAQPZS010000011.1"/>
</dbReference>
<proteinExistence type="predicted"/>
<evidence type="ECO:0000313" key="1">
    <source>
        <dbReference type="EMBL" id="MEJ6496840.1"/>
    </source>
</evidence>
<organism evidence="1 2">
    <name type="scientific">Pseudoalteromonas lipolytica</name>
    <dbReference type="NCBI Taxonomy" id="570156"/>
    <lineage>
        <taxon>Bacteria</taxon>
        <taxon>Pseudomonadati</taxon>
        <taxon>Pseudomonadota</taxon>
        <taxon>Gammaproteobacteria</taxon>
        <taxon>Alteromonadales</taxon>
        <taxon>Pseudoalteromonadaceae</taxon>
        <taxon>Pseudoalteromonas</taxon>
    </lineage>
</organism>
<sequence length="462" mass="52559">MQALSAYLGNSTTKSETELLLIERLCSCKLEAEVVEVLYIFWMAQQEFDYSPIENFIKNVPKSSLLSDMLLKVLVGQCPQDDSDLKLFPSDFDVPDDFNGIQGVDVPRIFRTTMERLEEHYRFPFVRQMAFEWSMNAKIYSDAPYQGDLGYFVRPLGDGFIGSFSSRSSLRSISSYLRTLAFAKKFWGMPPNLIRKNLLMALPINPTLAFMKPNRPKWFPDKTDFDGDYDSISSSISAMLDRVEEAAPGNELIAFVSPIMMSMERCVEVTIVRWSQAEGSQIDDNNLADYICTHLPDNVLISTRTETPLSTKTLLSPPTFQQLIDPNSKAWPLAGTLDFNRIGYLQHDLYPSRLFIPTLPNLLEAELIPKRDKLDIEVGSQIIADLSYWNSAWGPARHMKFGGGCGTALISRGQTYRKTLSSKDESIRDFFYWQVRTLHREKSYGDFCESLMAGILFVSPTR</sequence>
<reference evidence="1 2" key="1">
    <citation type="submission" date="2023-01" db="EMBL/GenBank/DDBJ databases">
        <title>Trichodesmium-associated heterotrophic epibiont bacteria.</title>
        <authorList>
            <person name="Cleveland C.S."/>
            <person name="Webb E.A."/>
        </authorList>
    </citation>
    <scope>NUCLEOTIDE SEQUENCE [LARGE SCALE GENOMIC DNA]</scope>
    <source>
        <strain evidence="1 2">USCH2</strain>
    </source>
</reference>
<name>A0ABU8SUZ2_9GAMM</name>
<dbReference type="Proteomes" id="UP001377972">
    <property type="component" value="Unassembled WGS sequence"/>
</dbReference>